<feature type="transmembrane region" description="Helical" evidence="11">
    <location>
        <begin position="171"/>
        <end position="193"/>
    </location>
</feature>
<keyword evidence="8 11" id="KW-0472">Membrane</keyword>
<dbReference type="AlphaFoldDB" id="A0A1I2M726"/>
<feature type="transmembrane region" description="Helical" evidence="11">
    <location>
        <begin position="486"/>
        <end position="503"/>
    </location>
</feature>
<evidence type="ECO:0000313" key="12">
    <source>
        <dbReference type="EMBL" id="SFF86638.1"/>
    </source>
</evidence>
<dbReference type="Proteomes" id="UP000198897">
    <property type="component" value="Unassembled WGS sequence"/>
</dbReference>
<dbReference type="GO" id="GO:0015141">
    <property type="term" value="F:succinate transmembrane transporter activity"/>
    <property type="evidence" value="ECO:0007669"/>
    <property type="project" value="UniProtKB-ARBA"/>
</dbReference>
<evidence type="ECO:0000256" key="11">
    <source>
        <dbReference type="SAM" id="Phobius"/>
    </source>
</evidence>
<evidence type="ECO:0000256" key="1">
    <source>
        <dbReference type="ARBA" id="ARBA00004141"/>
    </source>
</evidence>
<feature type="compositionally biased region" description="Basic and acidic residues" evidence="10">
    <location>
        <begin position="34"/>
        <end position="45"/>
    </location>
</feature>
<dbReference type="GO" id="GO:0015293">
    <property type="term" value="F:symporter activity"/>
    <property type="evidence" value="ECO:0007669"/>
    <property type="project" value="UniProtKB-KW"/>
</dbReference>
<dbReference type="GO" id="GO:0005886">
    <property type="term" value="C:plasma membrane"/>
    <property type="evidence" value="ECO:0007669"/>
    <property type="project" value="TreeGrafter"/>
</dbReference>
<feature type="transmembrane region" description="Helical" evidence="11">
    <location>
        <begin position="399"/>
        <end position="421"/>
    </location>
</feature>
<dbReference type="EMBL" id="FOOG01000011">
    <property type="protein sequence ID" value="SFF86638.1"/>
    <property type="molecule type" value="Genomic_DNA"/>
</dbReference>
<dbReference type="InterPro" id="IPR001898">
    <property type="entry name" value="SLC13A/DASS"/>
</dbReference>
<evidence type="ECO:0000256" key="3">
    <source>
        <dbReference type="ARBA" id="ARBA00020150"/>
    </source>
</evidence>
<evidence type="ECO:0000256" key="2">
    <source>
        <dbReference type="ARBA" id="ARBA00006772"/>
    </source>
</evidence>
<feature type="transmembrane region" description="Helical" evidence="11">
    <location>
        <begin position="199"/>
        <end position="219"/>
    </location>
</feature>
<evidence type="ECO:0000256" key="6">
    <source>
        <dbReference type="ARBA" id="ARBA00022847"/>
    </source>
</evidence>
<feature type="transmembrane region" description="Helical" evidence="11">
    <location>
        <begin position="240"/>
        <end position="263"/>
    </location>
</feature>
<evidence type="ECO:0000313" key="13">
    <source>
        <dbReference type="Proteomes" id="UP000198897"/>
    </source>
</evidence>
<keyword evidence="6" id="KW-0769">Symport</keyword>
<dbReference type="NCBIfam" id="TIGR00785">
    <property type="entry name" value="dass"/>
    <property type="match status" value="1"/>
</dbReference>
<dbReference type="InterPro" id="IPR031312">
    <property type="entry name" value="Na/sul_symport_CS"/>
</dbReference>
<reference evidence="13" key="1">
    <citation type="submission" date="2016-10" db="EMBL/GenBank/DDBJ databases">
        <authorList>
            <person name="Varghese N."/>
            <person name="Submissions S."/>
        </authorList>
    </citation>
    <scope>NUCLEOTIDE SEQUENCE [LARGE SCALE GENOMIC DNA]</scope>
    <source>
        <strain evidence="13">FP5</strain>
    </source>
</reference>
<feature type="transmembrane region" description="Helical" evidence="11">
    <location>
        <begin position="143"/>
        <end position="162"/>
    </location>
</feature>
<comment type="similarity">
    <text evidence="2">Belongs to the SLC13A/DASS transporter (TC 2.A.47) family. NADC subfamily.</text>
</comment>
<dbReference type="PROSITE" id="PS01271">
    <property type="entry name" value="NA_SULFATE"/>
    <property type="match status" value="1"/>
</dbReference>
<keyword evidence="5 11" id="KW-0812">Transmembrane</keyword>
<proteinExistence type="inferred from homology"/>
<feature type="transmembrane region" description="Helical" evidence="11">
    <location>
        <begin position="370"/>
        <end position="387"/>
    </location>
</feature>
<evidence type="ECO:0000256" key="9">
    <source>
        <dbReference type="ARBA" id="ARBA00031174"/>
    </source>
</evidence>
<feature type="transmembrane region" description="Helical" evidence="11">
    <location>
        <begin position="72"/>
        <end position="88"/>
    </location>
</feature>
<feature type="transmembrane region" description="Helical" evidence="11">
    <location>
        <begin position="524"/>
        <end position="544"/>
    </location>
</feature>
<evidence type="ECO:0000256" key="8">
    <source>
        <dbReference type="ARBA" id="ARBA00023136"/>
    </source>
</evidence>
<evidence type="ECO:0000256" key="4">
    <source>
        <dbReference type="ARBA" id="ARBA00022448"/>
    </source>
</evidence>
<dbReference type="CDD" id="cd01115">
    <property type="entry name" value="SLC13_permease"/>
    <property type="match status" value="1"/>
</dbReference>
<accession>A0A1I2M726</accession>
<feature type="transmembrane region" description="Helical" evidence="11">
    <location>
        <begin position="283"/>
        <end position="306"/>
    </location>
</feature>
<gene>
    <name evidence="12" type="ORF">SAMN05216353_11172</name>
</gene>
<protein>
    <recommendedName>
        <fullName evidence="3">Sodium-dependent dicarboxylate transporter SdcS</fullName>
    </recommendedName>
    <alternativeName>
        <fullName evidence="9">Na(+)/dicarboxylate symporter</fullName>
    </alternativeName>
</protein>
<evidence type="ECO:0000256" key="7">
    <source>
        <dbReference type="ARBA" id="ARBA00022989"/>
    </source>
</evidence>
<comment type="subcellular location">
    <subcellularLocation>
        <location evidence="1">Membrane</location>
        <topology evidence="1">Multi-pass membrane protein</topology>
    </subcellularLocation>
</comment>
<evidence type="ECO:0000256" key="5">
    <source>
        <dbReference type="ARBA" id="ARBA00022692"/>
    </source>
</evidence>
<feature type="transmembrane region" description="Helical" evidence="11">
    <location>
        <begin position="433"/>
        <end position="455"/>
    </location>
</feature>
<organism evidence="12 13">
    <name type="scientific">Halobacillus alkaliphilus</name>
    <dbReference type="NCBI Taxonomy" id="396056"/>
    <lineage>
        <taxon>Bacteria</taxon>
        <taxon>Bacillati</taxon>
        <taxon>Bacillota</taxon>
        <taxon>Bacilli</taxon>
        <taxon>Bacillales</taxon>
        <taxon>Bacillaceae</taxon>
        <taxon>Halobacillus</taxon>
    </lineage>
</organism>
<evidence type="ECO:0000256" key="10">
    <source>
        <dbReference type="SAM" id="MobiDB-lite"/>
    </source>
</evidence>
<dbReference type="PANTHER" id="PTHR10283:SF82">
    <property type="entry name" value="SOLUTE CARRIER FAMILY 13 MEMBER 2"/>
    <property type="match status" value="1"/>
</dbReference>
<dbReference type="Pfam" id="PF00939">
    <property type="entry name" value="Na_sulph_symp"/>
    <property type="match status" value="1"/>
</dbReference>
<keyword evidence="7 11" id="KW-1133">Transmembrane helix</keyword>
<dbReference type="PANTHER" id="PTHR10283">
    <property type="entry name" value="SOLUTE CARRIER FAMILY 13 MEMBER"/>
    <property type="match status" value="1"/>
</dbReference>
<sequence length="561" mass="60166">MQEQSGIKSFWNWMWQLHDQAKDLMSFAVTGNPEKVKPKEDDRKQAGNGSGPNQPANGSGGSGSSFDTRQKVGIILGPLLFIVTLLFFEPEGLSGSAVAILASTLWIATWWITEAVPIPATSLLPLILFPLTGGLSGDATASSYGDNTIFLFMGGFLIALAMQKWNLHKRIALFIISLVGTSTEMIVLGFMLATGLLSMWISNTATSMMMVPIGLAVIYQASEQLKKEGEGQVDHSSFNFGKVVMLGIAYSASIGGLATIIGTPPNTIFAAVVSETYNIEVSFAGWMAFGVPLSLIFLGIAWVYLVKMAFPMKIKQLPGGREVIDKERRGLGEMSVEEKIVLTVFGVTALAWISRSFLLVPYVSGNINDTIIAMTAAIILFLIPSISKKGDFILDWGTAKGLPWGILLLFGAGLAIAAGFQETGLAEWIGNQLTILEGVSLFLILACVIAMVIFLTEITSNTATATMMFPIMASLASALSVHPYSLMIGAGVAASCAFMLPVATPPNAVVFGSGYLRIPDMAKAGFLLNVFAVVLVTLAIYFYLPIVWDIDLTSFPQKFSQ</sequence>
<feature type="region of interest" description="Disordered" evidence="10">
    <location>
        <begin position="32"/>
        <end position="65"/>
    </location>
</feature>
<keyword evidence="4" id="KW-0813">Transport</keyword>
<name>A0A1I2M726_9BACI</name>
<keyword evidence="13" id="KW-1185">Reference proteome</keyword>